<comment type="caution">
    <text evidence="2">The sequence shown here is derived from an EMBL/GenBank/DDBJ whole genome shotgun (WGS) entry which is preliminary data.</text>
</comment>
<evidence type="ECO:0000313" key="3">
    <source>
        <dbReference type="Proteomes" id="UP000029868"/>
    </source>
</evidence>
<protein>
    <recommendedName>
        <fullName evidence="1">SnoaL-like domain-containing protein</fullName>
    </recommendedName>
</protein>
<dbReference type="SUPFAM" id="SSF54427">
    <property type="entry name" value="NTF2-like"/>
    <property type="match status" value="1"/>
</dbReference>
<organism evidence="2 3">
    <name type="scientific">Colwellia psychrerythraea</name>
    <name type="common">Vibrio psychroerythus</name>
    <dbReference type="NCBI Taxonomy" id="28229"/>
    <lineage>
        <taxon>Bacteria</taxon>
        <taxon>Pseudomonadati</taxon>
        <taxon>Pseudomonadota</taxon>
        <taxon>Gammaproteobacteria</taxon>
        <taxon>Alteromonadales</taxon>
        <taxon>Colwelliaceae</taxon>
        <taxon>Colwellia</taxon>
    </lineage>
</organism>
<dbReference type="InterPro" id="IPR032710">
    <property type="entry name" value="NTF2-like_dom_sf"/>
</dbReference>
<gene>
    <name evidence="2" type="ORF">GAB14E_2631</name>
</gene>
<feature type="domain" description="SnoaL-like" evidence="1">
    <location>
        <begin position="8"/>
        <end position="115"/>
    </location>
</feature>
<evidence type="ECO:0000259" key="1">
    <source>
        <dbReference type="Pfam" id="PF13577"/>
    </source>
</evidence>
<dbReference type="Pfam" id="PF13577">
    <property type="entry name" value="SnoaL_4"/>
    <property type="match status" value="1"/>
</dbReference>
<dbReference type="PATRIC" id="fig|28229.3.peg.2259"/>
<reference evidence="2 3" key="1">
    <citation type="submission" date="2014-08" db="EMBL/GenBank/DDBJ databases">
        <title>Genomic and Phenotypic Diversity of Colwellia psychrerythraea strains from Disparate Marine Basins.</title>
        <authorList>
            <person name="Techtmann S.M."/>
            <person name="Stelling S.C."/>
            <person name="Utturkar S.M."/>
            <person name="Alshibli N."/>
            <person name="Harris A."/>
            <person name="Brown S.D."/>
            <person name="Hazen T.C."/>
        </authorList>
    </citation>
    <scope>NUCLEOTIDE SEQUENCE [LARGE SCALE GENOMIC DNA]</scope>
    <source>
        <strain evidence="2 3">GAB14E</strain>
    </source>
</reference>
<dbReference type="Proteomes" id="UP000029868">
    <property type="component" value="Unassembled WGS sequence"/>
</dbReference>
<proteinExistence type="predicted"/>
<accession>A0A099KTV8</accession>
<dbReference type="EMBL" id="JQEC01000027">
    <property type="protein sequence ID" value="KGJ93307.1"/>
    <property type="molecule type" value="Genomic_DNA"/>
</dbReference>
<dbReference type="Gene3D" id="3.10.450.50">
    <property type="match status" value="1"/>
</dbReference>
<dbReference type="AlphaFoldDB" id="A0A099KTV8"/>
<evidence type="ECO:0000313" key="2">
    <source>
        <dbReference type="EMBL" id="KGJ93307.1"/>
    </source>
</evidence>
<sequence>MMTIDNTKAEILTASKKWIAAFNIGDINYCSEQYLEQAVMDARPMGQYKGRTEIYDFWQNFVTSTGATNLIYTDVHIEVIDKDSAKLSAKWSMNVGKGFITKEFWVKKDGVWRFSEDDFTVEEQF</sequence>
<dbReference type="RefSeq" id="WP_033082311.1">
    <property type="nucleotide sequence ID" value="NZ_JQEC01000027.1"/>
</dbReference>
<name>A0A099KTV8_COLPS</name>
<dbReference type="InterPro" id="IPR037401">
    <property type="entry name" value="SnoaL-like"/>
</dbReference>